<evidence type="ECO:0000256" key="5">
    <source>
        <dbReference type="ARBA" id="ARBA00023163"/>
    </source>
</evidence>
<evidence type="ECO:0000256" key="1">
    <source>
        <dbReference type="ARBA" id="ARBA00010641"/>
    </source>
</evidence>
<keyword evidence="5" id="KW-0804">Transcription</keyword>
<dbReference type="Pfam" id="PF04542">
    <property type="entry name" value="Sigma70_r2"/>
    <property type="match status" value="1"/>
</dbReference>
<keyword evidence="4" id="KW-0238">DNA-binding</keyword>
<feature type="domain" description="RNA polymerase sigma-70 region 2" evidence="7">
    <location>
        <begin position="14"/>
        <end position="79"/>
    </location>
</feature>
<keyword evidence="3" id="KW-0731">Sigma factor</keyword>
<dbReference type="InterPro" id="IPR013325">
    <property type="entry name" value="RNA_pol_sigma_r2"/>
</dbReference>
<evidence type="ECO:0000256" key="3">
    <source>
        <dbReference type="ARBA" id="ARBA00023082"/>
    </source>
</evidence>
<evidence type="ECO:0000256" key="6">
    <source>
        <dbReference type="SAM" id="MobiDB-lite"/>
    </source>
</evidence>
<protein>
    <submittedName>
        <fullName evidence="9">RNA polymerase sigma-70 factor (ECF subfamily)</fullName>
    </submittedName>
</protein>
<dbReference type="SUPFAM" id="SSF88659">
    <property type="entry name" value="Sigma3 and sigma4 domains of RNA polymerase sigma factors"/>
    <property type="match status" value="1"/>
</dbReference>
<evidence type="ECO:0000313" key="10">
    <source>
        <dbReference type="Proteomes" id="UP000698059"/>
    </source>
</evidence>
<dbReference type="Gene3D" id="1.10.10.10">
    <property type="entry name" value="Winged helix-like DNA-binding domain superfamily/Winged helix DNA-binding domain"/>
    <property type="match status" value="1"/>
</dbReference>
<dbReference type="RefSeq" id="WP_205306759.1">
    <property type="nucleotide sequence ID" value="NZ_BAAAVF010000021.1"/>
</dbReference>
<gene>
    <name evidence="9" type="ORF">JOD49_001656</name>
</gene>
<reference evidence="9 10" key="1">
    <citation type="submission" date="2021-01" db="EMBL/GenBank/DDBJ databases">
        <title>Sequencing the genomes of 1000 actinobacteria strains.</title>
        <authorList>
            <person name="Klenk H.-P."/>
        </authorList>
    </citation>
    <scope>NUCLEOTIDE SEQUENCE [LARGE SCALE GENOMIC DNA]</scope>
    <source>
        <strain evidence="9 10">DSM 46000</strain>
    </source>
</reference>
<dbReference type="PANTHER" id="PTHR43133">
    <property type="entry name" value="RNA POLYMERASE ECF-TYPE SIGMA FACTO"/>
    <property type="match status" value="1"/>
</dbReference>
<dbReference type="InterPro" id="IPR013324">
    <property type="entry name" value="RNA_pol_sigma_r3/r4-like"/>
</dbReference>
<dbReference type="Proteomes" id="UP000698059">
    <property type="component" value="Unassembled WGS sequence"/>
</dbReference>
<dbReference type="Pfam" id="PF08281">
    <property type="entry name" value="Sigma70_r4_2"/>
    <property type="match status" value="1"/>
</dbReference>
<feature type="compositionally biased region" description="Polar residues" evidence="6">
    <location>
        <begin position="205"/>
        <end position="214"/>
    </location>
</feature>
<evidence type="ECO:0000259" key="7">
    <source>
        <dbReference type="Pfam" id="PF04542"/>
    </source>
</evidence>
<accession>A0ABS2LE97</accession>
<dbReference type="NCBIfam" id="TIGR02937">
    <property type="entry name" value="sigma70-ECF"/>
    <property type="match status" value="1"/>
</dbReference>
<evidence type="ECO:0000256" key="4">
    <source>
        <dbReference type="ARBA" id="ARBA00023125"/>
    </source>
</evidence>
<evidence type="ECO:0000259" key="8">
    <source>
        <dbReference type="Pfam" id="PF08281"/>
    </source>
</evidence>
<evidence type="ECO:0000256" key="2">
    <source>
        <dbReference type="ARBA" id="ARBA00023015"/>
    </source>
</evidence>
<dbReference type="InterPro" id="IPR014284">
    <property type="entry name" value="RNA_pol_sigma-70_dom"/>
</dbReference>
<dbReference type="InterPro" id="IPR013249">
    <property type="entry name" value="RNA_pol_sigma70_r4_t2"/>
</dbReference>
<comment type="similarity">
    <text evidence="1">Belongs to the sigma-70 factor family. ECF subfamily.</text>
</comment>
<comment type="caution">
    <text evidence="9">The sequence shown here is derived from an EMBL/GenBank/DDBJ whole genome shotgun (WGS) entry which is preliminary data.</text>
</comment>
<keyword evidence="10" id="KW-1185">Reference proteome</keyword>
<feature type="domain" description="RNA polymerase sigma factor 70 region 4 type 2" evidence="8">
    <location>
        <begin position="107"/>
        <end position="157"/>
    </location>
</feature>
<name>A0ABS2LE97_9CELL</name>
<sequence>MNPDRDLDAAFATMYRETYPHVLAFLRRRVDGDDAEDLASDVYTVAWRSWGRVPAEEMRPWLFGVARNILANGHRTTDRRRRLELRVRTERDPVADDGALADMSIDLRRAWALLDETDREVLSLVSWDGLTSHEAARVLGCSRAAYSMRLTRARRRLRRSLDAGEPDPVLEARQRPDARRREEPRQRPQPLSRPDTWQRPDDRSTPTLTEGSTP</sequence>
<dbReference type="InterPro" id="IPR007627">
    <property type="entry name" value="RNA_pol_sigma70_r2"/>
</dbReference>
<dbReference type="Gene3D" id="1.10.1740.10">
    <property type="match status" value="1"/>
</dbReference>
<dbReference type="InterPro" id="IPR039425">
    <property type="entry name" value="RNA_pol_sigma-70-like"/>
</dbReference>
<evidence type="ECO:0000313" key="9">
    <source>
        <dbReference type="EMBL" id="MBM7478736.1"/>
    </source>
</evidence>
<dbReference type="SUPFAM" id="SSF88946">
    <property type="entry name" value="Sigma2 domain of RNA polymerase sigma factors"/>
    <property type="match status" value="1"/>
</dbReference>
<keyword evidence="2" id="KW-0805">Transcription regulation</keyword>
<dbReference type="EMBL" id="JAFBBO010000001">
    <property type="protein sequence ID" value="MBM7478736.1"/>
    <property type="molecule type" value="Genomic_DNA"/>
</dbReference>
<dbReference type="PANTHER" id="PTHR43133:SF8">
    <property type="entry name" value="RNA POLYMERASE SIGMA FACTOR HI_1459-RELATED"/>
    <property type="match status" value="1"/>
</dbReference>
<dbReference type="InterPro" id="IPR036388">
    <property type="entry name" value="WH-like_DNA-bd_sf"/>
</dbReference>
<proteinExistence type="inferred from homology"/>
<organism evidence="9 10">
    <name type="scientific">Oerskovia jenensis</name>
    <dbReference type="NCBI Taxonomy" id="162169"/>
    <lineage>
        <taxon>Bacteria</taxon>
        <taxon>Bacillati</taxon>
        <taxon>Actinomycetota</taxon>
        <taxon>Actinomycetes</taxon>
        <taxon>Micrococcales</taxon>
        <taxon>Cellulomonadaceae</taxon>
        <taxon>Oerskovia</taxon>
    </lineage>
</organism>
<feature type="compositionally biased region" description="Basic and acidic residues" evidence="6">
    <location>
        <begin position="170"/>
        <end position="186"/>
    </location>
</feature>
<feature type="region of interest" description="Disordered" evidence="6">
    <location>
        <begin position="159"/>
        <end position="214"/>
    </location>
</feature>